<comment type="catalytic activity">
    <reaction evidence="11">
        <text>2-C-methyl-D-erythritol 4-phosphate + NADP(+) = 1-deoxy-D-xylulose 5-phosphate + NADPH + H(+)</text>
        <dbReference type="Rhea" id="RHEA:13717"/>
        <dbReference type="ChEBI" id="CHEBI:15378"/>
        <dbReference type="ChEBI" id="CHEBI:57783"/>
        <dbReference type="ChEBI" id="CHEBI:57792"/>
        <dbReference type="ChEBI" id="CHEBI:58262"/>
        <dbReference type="ChEBI" id="CHEBI:58349"/>
        <dbReference type="EC" id="1.1.1.267"/>
    </reaction>
    <physiologicalReaction direction="right-to-left" evidence="11">
        <dbReference type="Rhea" id="RHEA:13719"/>
    </physiologicalReaction>
</comment>
<dbReference type="Gene3D" id="3.40.50.720">
    <property type="entry name" value="NAD(P)-binding Rossmann-like Domain"/>
    <property type="match status" value="1"/>
</dbReference>
<evidence type="ECO:0000256" key="9">
    <source>
        <dbReference type="ARBA" id="ARBA00023211"/>
    </source>
</evidence>
<protein>
    <recommendedName>
        <fullName evidence="5">1-deoxy-D-xylulose-5-phosphate reductoisomerase</fullName>
        <ecNumber evidence="5">1.1.1.267</ecNumber>
    </recommendedName>
</protein>
<evidence type="ECO:0000256" key="1">
    <source>
        <dbReference type="ARBA" id="ARBA00001936"/>
    </source>
</evidence>
<dbReference type="UniPathway" id="UPA00056">
    <property type="reaction ID" value="UER00092"/>
</dbReference>
<name>A0A6J6K848_9ZZZZ</name>
<dbReference type="GO" id="GO:0070402">
    <property type="term" value="F:NADPH binding"/>
    <property type="evidence" value="ECO:0007669"/>
    <property type="project" value="InterPro"/>
</dbReference>
<gene>
    <name evidence="15" type="ORF">UFOPK1711_01504</name>
    <name evidence="16" type="ORF">UFOPK2143_00997</name>
</gene>
<evidence type="ECO:0000256" key="11">
    <source>
        <dbReference type="ARBA" id="ARBA00048543"/>
    </source>
</evidence>
<evidence type="ECO:0000256" key="3">
    <source>
        <dbReference type="ARBA" id="ARBA00005094"/>
    </source>
</evidence>
<dbReference type="SUPFAM" id="SSF55347">
    <property type="entry name" value="Glyceraldehyde-3-phosphate dehydrogenase-like, C-terminal domain"/>
    <property type="match status" value="1"/>
</dbReference>
<keyword evidence="6" id="KW-0479">Metal-binding</keyword>
<evidence type="ECO:0000256" key="5">
    <source>
        <dbReference type="ARBA" id="ARBA00012366"/>
    </source>
</evidence>
<dbReference type="GO" id="GO:0030145">
    <property type="term" value="F:manganese ion binding"/>
    <property type="evidence" value="ECO:0007669"/>
    <property type="project" value="TreeGrafter"/>
</dbReference>
<comment type="cofactor">
    <cofactor evidence="2">
        <name>Mg(2+)</name>
        <dbReference type="ChEBI" id="CHEBI:18420"/>
    </cofactor>
</comment>
<feature type="domain" description="DXP reductoisomerase C-terminal" evidence="14">
    <location>
        <begin position="268"/>
        <end position="384"/>
    </location>
</feature>
<dbReference type="GO" id="GO:0051484">
    <property type="term" value="P:isopentenyl diphosphate biosynthetic process, methylerythritol 4-phosphate pathway involved in terpenoid biosynthetic process"/>
    <property type="evidence" value="ECO:0007669"/>
    <property type="project" value="TreeGrafter"/>
</dbReference>
<dbReference type="Gene3D" id="1.10.1740.10">
    <property type="match status" value="1"/>
</dbReference>
<dbReference type="EMBL" id="CAEZTR010000113">
    <property type="protein sequence ID" value="CAB4585771.1"/>
    <property type="molecule type" value="Genomic_DNA"/>
</dbReference>
<evidence type="ECO:0000256" key="8">
    <source>
        <dbReference type="ARBA" id="ARBA00023002"/>
    </source>
</evidence>
<dbReference type="NCBIfam" id="TIGR00243">
    <property type="entry name" value="Dxr"/>
    <property type="match status" value="1"/>
</dbReference>
<evidence type="ECO:0000313" key="15">
    <source>
        <dbReference type="EMBL" id="CAB4585771.1"/>
    </source>
</evidence>
<comment type="cofactor">
    <cofactor evidence="1">
        <name>Mn(2+)</name>
        <dbReference type="ChEBI" id="CHEBI:29035"/>
    </cofactor>
</comment>
<dbReference type="Pfam" id="PF08436">
    <property type="entry name" value="DXP_redisom_C"/>
    <property type="match status" value="1"/>
</dbReference>
<keyword evidence="10" id="KW-0414">Isoprene biosynthesis</keyword>
<evidence type="ECO:0000256" key="10">
    <source>
        <dbReference type="ARBA" id="ARBA00023229"/>
    </source>
</evidence>
<evidence type="ECO:0000259" key="14">
    <source>
        <dbReference type="Pfam" id="PF13288"/>
    </source>
</evidence>
<feature type="domain" description="1-deoxy-D-xylulose 5-phosphate reductoisomerase N-terminal" evidence="12">
    <location>
        <begin position="7"/>
        <end position="129"/>
    </location>
</feature>
<evidence type="ECO:0000313" key="16">
    <source>
        <dbReference type="EMBL" id="CAB4645947.1"/>
    </source>
</evidence>
<comment type="pathway">
    <text evidence="3">Isoprenoid biosynthesis; isopentenyl diphosphate biosynthesis via DXP pathway; isopentenyl diphosphate from 1-deoxy-D-xylulose 5-phosphate: step 1/6.</text>
</comment>
<accession>A0A6J6K848</accession>
<dbReference type="FunFam" id="3.40.50.720:FF:000045">
    <property type="entry name" value="1-deoxy-D-xylulose 5-phosphate reductoisomerase"/>
    <property type="match status" value="1"/>
</dbReference>
<keyword evidence="8" id="KW-0560">Oxidoreductase</keyword>
<keyword evidence="9" id="KW-0464">Manganese</keyword>
<dbReference type="Pfam" id="PF02670">
    <property type="entry name" value="DXP_reductoisom"/>
    <property type="match status" value="1"/>
</dbReference>
<dbReference type="SUPFAM" id="SSF69055">
    <property type="entry name" value="1-deoxy-D-xylulose-5-phosphate reductoisomerase, C-terminal domain"/>
    <property type="match status" value="1"/>
</dbReference>
<dbReference type="InterPro" id="IPR036169">
    <property type="entry name" value="DXPR_C_sf"/>
</dbReference>
<dbReference type="EC" id="1.1.1.267" evidence="5"/>
<reference evidence="16" key="1">
    <citation type="submission" date="2020-05" db="EMBL/GenBank/DDBJ databases">
        <authorList>
            <person name="Chiriac C."/>
            <person name="Salcher M."/>
            <person name="Ghai R."/>
            <person name="Kavagutti S V."/>
        </authorList>
    </citation>
    <scope>NUCLEOTIDE SEQUENCE</scope>
</reference>
<proteinExistence type="inferred from homology"/>
<dbReference type="PIRSF" id="PIRSF006205">
    <property type="entry name" value="Dxp_reductismrs"/>
    <property type="match status" value="1"/>
</dbReference>
<dbReference type="EMBL" id="CAEZVV010000057">
    <property type="protein sequence ID" value="CAB4645947.1"/>
    <property type="molecule type" value="Genomic_DNA"/>
</dbReference>
<comment type="similarity">
    <text evidence="4">Belongs to the DXR family.</text>
</comment>
<sequence>MSLTRVALAGSTGSIGTQALEVIEAEADRFELSAIGATGRQPEVIIEQARRYRPSVVAISDPEAARSIAAELPGIEVRAGSDAMASLALEADVVVNGVVGFAGLSVTLATLEAGRRLALANKESLIAAGPVVQVARRTPGAELVPVDSEHGAIHQCLRATDNKNRVARLLLTASGGPFRGRTADDLANVTIENALAHPTWSMGPKITIDSSTLMNKGLEVIEAHELFGTPAGDAGYGIGFDEIDVVVHPQSVVHSMVEFTDASTIAQLSTPDMRLPIGYALAWPDRISTPFGRIDWTTLGRLDFEPPDLEAFPCLALAYAAGRAGGTAPAWISAANEVAVEAFLEGQIAWRDIAAVIAATLDRHDGAPATDAAAVIDADSQARRSALEELNSFASVVR</sequence>
<evidence type="ECO:0000256" key="6">
    <source>
        <dbReference type="ARBA" id="ARBA00022723"/>
    </source>
</evidence>
<dbReference type="InterPro" id="IPR013644">
    <property type="entry name" value="DXP_reductoisomerase_C"/>
</dbReference>
<evidence type="ECO:0000256" key="7">
    <source>
        <dbReference type="ARBA" id="ARBA00022857"/>
    </source>
</evidence>
<dbReference type="HAMAP" id="MF_00183">
    <property type="entry name" value="DXP_reductoisom"/>
    <property type="match status" value="1"/>
</dbReference>
<dbReference type="Pfam" id="PF13288">
    <property type="entry name" value="DXPR_C"/>
    <property type="match status" value="1"/>
</dbReference>
<evidence type="ECO:0000259" key="12">
    <source>
        <dbReference type="Pfam" id="PF02670"/>
    </source>
</evidence>
<dbReference type="AlphaFoldDB" id="A0A6J6K848"/>
<dbReference type="InterPro" id="IPR036291">
    <property type="entry name" value="NAD(P)-bd_dom_sf"/>
</dbReference>
<dbReference type="InterPro" id="IPR026877">
    <property type="entry name" value="DXPR_C"/>
</dbReference>
<evidence type="ECO:0000259" key="13">
    <source>
        <dbReference type="Pfam" id="PF08436"/>
    </source>
</evidence>
<feature type="domain" description="1-deoxy-D-xylulose 5-phosphate reductoisomerase C-terminal" evidence="13">
    <location>
        <begin position="143"/>
        <end position="227"/>
    </location>
</feature>
<dbReference type="InterPro" id="IPR013512">
    <property type="entry name" value="DXP_reductoisomerase_N"/>
</dbReference>
<keyword evidence="7" id="KW-0521">NADP</keyword>
<dbReference type="PANTHER" id="PTHR30525:SF0">
    <property type="entry name" value="1-DEOXY-D-XYLULOSE 5-PHOSPHATE REDUCTOISOMERASE, CHLOROPLASTIC"/>
    <property type="match status" value="1"/>
</dbReference>
<dbReference type="SUPFAM" id="SSF51735">
    <property type="entry name" value="NAD(P)-binding Rossmann-fold domains"/>
    <property type="match status" value="1"/>
</dbReference>
<evidence type="ECO:0000256" key="4">
    <source>
        <dbReference type="ARBA" id="ARBA00006825"/>
    </source>
</evidence>
<organism evidence="16">
    <name type="scientific">freshwater metagenome</name>
    <dbReference type="NCBI Taxonomy" id="449393"/>
    <lineage>
        <taxon>unclassified sequences</taxon>
        <taxon>metagenomes</taxon>
        <taxon>ecological metagenomes</taxon>
    </lineage>
</organism>
<dbReference type="PANTHER" id="PTHR30525">
    <property type="entry name" value="1-DEOXY-D-XYLULOSE 5-PHOSPHATE REDUCTOISOMERASE"/>
    <property type="match status" value="1"/>
</dbReference>
<dbReference type="InterPro" id="IPR003821">
    <property type="entry name" value="DXP_reductoisomerase"/>
</dbReference>
<dbReference type="GO" id="GO:0030604">
    <property type="term" value="F:1-deoxy-D-xylulose-5-phosphate reductoisomerase activity"/>
    <property type="evidence" value="ECO:0007669"/>
    <property type="project" value="UniProtKB-EC"/>
</dbReference>
<evidence type="ECO:0000256" key="2">
    <source>
        <dbReference type="ARBA" id="ARBA00001946"/>
    </source>
</evidence>